<keyword evidence="3" id="KW-1185">Reference proteome</keyword>
<dbReference type="GO" id="GO:0043164">
    <property type="term" value="P:Gram-negative-bacterium-type cell wall biogenesis"/>
    <property type="evidence" value="ECO:0007669"/>
    <property type="project" value="TreeGrafter"/>
</dbReference>
<dbReference type="Proteomes" id="UP000251577">
    <property type="component" value="Unassembled WGS sequence"/>
</dbReference>
<dbReference type="InterPro" id="IPR014729">
    <property type="entry name" value="Rossmann-like_a/b/a_fold"/>
</dbReference>
<dbReference type="Pfam" id="PF02698">
    <property type="entry name" value="DUF218"/>
    <property type="match status" value="1"/>
</dbReference>
<name>A0A364V5Q4_9CORY</name>
<dbReference type="InterPro" id="IPR003848">
    <property type="entry name" value="DUF218"/>
</dbReference>
<protein>
    <recommendedName>
        <fullName evidence="1">DUF218 domain-containing protein</fullName>
    </recommendedName>
</protein>
<dbReference type="PANTHER" id="PTHR30336:SF4">
    <property type="entry name" value="ENVELOPE BIOGENESIS FACTOR ELYC"/>
    <property type="match status" value="1"/>
</dbReference>
<evidence type="ECO:0000313" key="2">
    <source>
        <dbReference type="EMBL" id="RAV31973.1"/>
    </source>
</evidence>
<reference evidence="2 3" key="1">
    <citation type="journal article" date="2018" name="Syst. Appl. Microbiol.">
        <title>Corynebacterium heidelbergense sp. nov., isolated from the preen glands of Egyptian geese (Alopochen aegyptiacus).</title>
        <authorList>
            <person name="Braun M.S."/>
            <person name="Wang E."/>
            <person name="Zimmermann S."/>
            <person name="Wink M."/>
        </authorList>
    </citation>
    <scope>NUCLEOTIDE SEQUENCE [LARGE SCALE GENOMIC DNA]</scope>
    <source>
        <strain evidence="2 3">647</strain>
    </source>
</reference>
<evidence type="ECO:0000313" key="3">
    <source>
        <dbReference type="Proteomes" id="UP000251577"/>
    </source>
</evidence>
<dbReference type="AlphaFoldDB" id="A0A364V5Q4"/>
<comment type="caution">
    <text evidence="2">The sequence shown here is derived from an EMBL/GenBank/DDBJ whole genome shotgun (WGS) entry which is preliminary data.</text>
</comment>
<accession>A0A364V5Q4</accession>
<feature type="domain" description="DUF218" evidence="1">
    <location>
        <begin position="73"/>
        <end position="188"/>
    </location>
</feature>
<dbReference type="PANTHER" id="PTHR30336">
    <property type="entry name" value="INNER MEMBRANE PROTEIN, PROBABLE PERMEASE"/>
    <property type="match status" value="1"/>
</dbReference>
<dbReference type="GO" id="GO:0005886">
    <property type="term" value="C:plasma membrane"/>
    <property type="evidence" value="ECO:0007669"/>
    <property type="project" value="TreeGrafter"/>
</dbReference>
<dbReference type="Gene3D" id="3.40.50.620">
    <property type="entry name" value="HUPs"/>
    <property type="match status" value="1"/>
</dbReference>
<dbReference type="CDD" id="cd06259">
    <property type="entry name" value="YdcF-like"/>
    <property type="match status" value="1"/>
</dbReference>
<gene>
    <name evidence="2" type="ORF">DLJ54_05635</name>
</gene>
<sequence>MGSGAVLAMGTATAQSSEAVGSGAPSPASLMNGALMLGCQRVAQQQQQVCTDFEQLTDEDPALLTYNQNTADIVVLGAGLKEDGSMRDILEQRLRTGLRLANKFPNARLIVTGGVPQNGRTEAQAMYDWLTGAGVKPERITREGDSTNTVQNAQFTDKILRDRDTSGAIVVTNDFHLKRAMLNFRQAVNGRIPVAGVVAR</sequence>
<organism evidence="2 3">
    <name type="scientific">Corynebacterium heidelbergense</name>
    <dbReference type="NCBI Taxonomy" id="2055947"/>
    <lineage>
        <taxon>Bacteria</taxon>
        <taxon>Bacillati</taxon>
        <taxon>Actinomycetota</taxon>
        <taxon>Actinomycetes</taxon>
        <taxon>Mycobacteriales</taxon>
        <taxon>Corynebacteriaceae</taxon>
        <taxon>Corynebacterium</taxon>
    </lineage>
</organism>
<dbReference type="InterPro" id="IPR051599">
    <property type="entry name" value="Cell_Envelope_Assoc"/>
</dbReference>
<dbReference type="GO" id="GO:0000270">
    <property type="term" value="P:peptidoglycan metabolic process"/>
    <property type="evidence" value="ECO:0007669"/>
    <property type="project" value="TreeGrafter"/>
</dbReference>
<proteinExistence type="predicted"/>
<evidence type="ECO:0000259" key="1">
    <source>
        <dbReference type="Pfam" id="PF02698"/>
    </source>
</evidence>
<dbReference type="EMBL" id="QHCV01000046">
    <property type="protein sequence ID" value="RAV31973.1"/>
    <property type="molecule type" value="Genomic_DNA"/>
</dbReference>